<comment type="caution">
    <text evidence="1">The sequence shown here is derived from an EMBL/GenBank/DDBJ whole genome shotgun (WGS) entry which is preliminary data.</text>
</comment>
<organism evidence="1 2">
    <name type="scientific">Muiribacterium halophilum</name>
    <dbReference type="NCBI Taxonomy" id="2053465"/>
    <lineage>
        <taxon>Bacteria</taxon>
        <taxon>Candidatus Muiribacteriota</taxon>
        <taxon>Candidatus Muiribacteriia</taxon>
        <taxon>Candidatus Muiribacteriales</taxon>
        <taxon>Candidatus Muiribacteriaceae</taxon>
        <taxon>Candidatus Muiribacterium</taxon>
    </lineage>
</organism>
<dbReference type="Proteomes" id="UP000234857">
    <property type="component" value="Unassembled WGS sequence"/>
</dbReference>
<sequence>MSNESFSSFSFIKKKCLFKNIFKYRYIFDIPDIKEKILRKRSLNGDRFLFIVKGLFFLINKSDDDIFIVYSLNEPEKDDMVCYAALPYLGVFLDVPVFHVSGVRLGEKYYLFAGKSGSGKSTIAKYLRDNLDANIIADDFIFLTENGLETTAFYIKEDQQYLKNDDFNKEDILDDITYIFIEDFSESKKIK</sequence>
<dbReference type="EMBL" id="PKTG01000122">
    <property type="protein sequence ID" value="PLX16134.1"/>
    <property type="molecule type" value="Genomic_DNA"/>
</dbReference>
<accession>A0A2N5ZC12</accession>
<dbReference type="InterPro" id="IPR027417">
    <property type="entry name" value="P-loop_NTPase"/>
</dbReference>
<gene>
    <name evidence="1" type="ORF">C0601_10950</name>
</gene>
<dbReference type="Gene3D" id="3.40.50.300">
    <property type="entry name" value="P-loop containing nucleotide triphosphate hydrolases"/>
    <property type="match status" value="1"/>
</dbReference>
<name>A0A2N5ZC12_MUIH1</name>
<evidence type="ECO:0000313" key="1">
    <source>
        <dbReference type="EMBL" id="PLX16134.1"/>
    </source>
</evidence>
<protein>
    <submittedName>
        <fullName evidence="1">Uncharacterized protein</fullName>
    </submittedName>
</protein>
<evidence type="ECO:0000313" key="2">
    <source>
        <dbReference type="Proteomes" id="UP000234857"/>
    </source>
</evidence>
<dbReference type="AlphaFoldDB" id="A0A2N5ZC12"/>
<proteinExistence type="predicted"/>
<reference evidence="1 2" key="1">
    <citation type="submission" date="2017-11" db="EMBL/GenBank/DDBJ databases">
        <title>Genome-resolved metagenomics identifies genetic mobility, metabolic interactions, and unexpected diversity in perchlorate-reducing communities.</title>
        <authorList>
            <person name="Barnum T.P."/>
            <person name="Figueroa I.A."/>
            <person name="Carlstrom C.I."/>
            <person name="Lucas L.N."/>
            <person name="Engelbrektson A.L."/>
            <person name="Coates J.D."/>
        </authorList>
    </citation>
    <scope>NUCLEOTIDE SEQUENCE [LARGE SCALE GENOMIC DNA]</scope>
    <source>
        <strain evidence="1">BM706</strain>
    </source>
</reference>